<protein>
    <submittedName>
        <fullName evidence="1">Uncharacterized protein</fullName>
    </submittedName>
</protein>
<gene>
    <name evidence="1" type="ORF">FGLOB1_2606</name>
</gene>
<dbReference type="AlphaFoldDB" id="A0A8H5YRF8"/>
<evidence type="ECO:0000313" key="1">
    <source>
        <dbReference type="EMBL" id="KAF5716326.1"/>
    </source>
</evidence>
<dbReference type="EMBL" id="JAAQPF010000093">
    <property type="protein sequence ID" value="KAF5716326.1"/>
    <property type="molecule type" value="Genomic_DNA"/>
</dbReference>
<dbReference type="Proteomes" id="UP000532311">
    <property type="component" value="Unassembled WGS sequence"/>
</dbReference>
<comment type="caution">
    <text evidence="1">The sequence shown here is derived from an EMBL/GenBank/DDBJ whole genome shotgun (WGS) entry which is preliminary data.</text>
</comment>
<sequence length="111" mass="12151">MHLPPSETLRLQQPNTPATFLLNTSSIRPANFDIVSLTKRSIGLPEYLRFLSFGAVDNYKKAIDLKVGDITDLTASIGLVDSGQLLLVSTRAQRHHPAASFLQVCAYPRGS</sequence>
<organism evidence="1 2">
    <name type="scientific">Fusarium globosum</name>
    <dbReference type="NCBI Taxonomy" id="78864"/>
    <lineage>
        <taxon>Eukaryota</taxon>
        <taxon>Fungi</taxon>
        <taxon>Dikarya</taxon>
        <taxon>Ascomycota</taxon>
        <taxon>Pezizomycotina</taxon>
        <taxon>Sordariomycetes</taxon>
        <taxon>Hypocreomycetidae</taxon>
        <taxon>Hypocreales</taxon>
        <taxon>Nectriaceae</taxon>
        <taxon>Fusarium</taxon>
        <taxon>Fusarium fujikuroi species complex</taxon>
    </lineage>
</organism>
<accession>A0A8H5YRF8</accession>
<evidence type="ECO:0000313" key="2">
    <source>
        <dbReference type="Proteomes" id="UP000532311"/>
    </source>
</evidence>
<keyword evidence="2" id="KW-1185">Reference proteome</keyword>
<proteinExistence type="predicted"/>
<name>A0A8H5YRF8_9HYPO</name>
<reference evidence="1 2" key="1">
    <citation type="submission" date="2020-05" db="EMBL/GenBank/DDBJ databases">
        <title>Identification and distribution of gene clusters putatively required for synthesis of sphingolipid metabolism inhibitors in phylogenetically diverse species of the filamentous fungus Fusarium.</title>
        <authorList>
            <person name="Kim H.-S."/>
            <person name="Busman M."/>
            <person name="Brown D.W."/>
            <person name="Divon H."/>
            <person name="Uhlig S."/>
            <person name="Proctor R.H."/>
        </authorList>
    </citation>
    <scope>NUCLEOTIDE SEQUENCE [LARGE SCALE GENOMIC DNA]</scope>
    <source>
        <strain evidence="1 2">NRRL 26131</strain>
    </source>
</reference>